<protein>
    <submittedName>
        <fullName evidence="2">Uncharacterized protein</fullName>
    </submittedName>
</protein>
<accession>Q13DD3</accession>
<proteinExistence type="predicted"/>
<name>Q13DD3_RHOPS</name>
<reference evidence="2 3" key="1">
    <citation type="submission" date="2006-03" db="EMBL/GenBank/DDBJ databases">
        <title>Complete sequence of Rhodopseudomonas palustris BisB5.</title>
        <authorList>
            <consortium name="US DOE Joint Genome Institute"/>
            <person name="Copeland A."/>
            <person name="Lucas S."/>
            <person name="Lapidus A."/>
            <person name="Barry K."/>
            <person name="Detter J.C."/>
            <person name="Glavina del Rio T."/>
            <person name="Hammon N."/>
            <person name="Israni S."/>
            <person name="Dalin E."/>
            <person name="Tice H."/>
            <person name="Pitluck S."/>
            <person name="Chain P."/>
            <person name="Malfatti S."/>
            <person name="Shin M."/>
            <person name="Vergez L."/>
            <person name="Schmutz J."/>
            <person name="Larimer F."/>
            <person name="Land M."/>
            <person name="Hauser L."/>
            <person name="Pelletier D.A."/>
            <person name="Kyrpides N."/>
            <person name="Lykidis A."/>
            <person name="Oda Y."/>
            <person name="Harwood C.S."/>
            <person name="Richardson P."/>
        </authorList>
    </citation>
    <scope>NUCLEOTIDE SEQUENCE [LARGE SCALE GENOMIC DNA]</scope>
    <source>
        <strain evidence="2 3">BisB5</strain>
    </source>
</reference>
<dbReference type="AlphaFoldDB" id="Q13DD3"/>
<dbReference type="Proteomes" id="UP000001818">
    <property type="component" value="Chromosome"/>
</dbReference>
<dbReference type="HOGENOM" id="CLU_1141882_0_0_5"/>
<sequence>MRMVARPAGWLPGAPTSFNRNGESACVLLPTPDRGRLPAVTVCARRPRHRTPAALGNAPSLPGRRRADKRPLLAPDQAPKDEIETMLATMPPRISPPHDAGLRSFSPQPPHTSKLDAIPKLHERLMRVWQLAILRFAVTRDDSDRQSVLALAGEIDRLGHAGRADSFGFFRRTSTRVCAAILADERDSSETLHRFLQEIEAPRLRSAFAAAVGIADKPEPPQKRRREQKRDLFKGLPSRSACP</sequence>
<evidence type="ECO:0000256" key="1">
    <source>
        <dbReference type="SAM" id="MobiDB-lite"/>
    </source>
</evidence>
<evidence type="ECO:0000313" key="2">
    <source>
        <dbReference type="EMBL" id="ABE37906.1"/>
    </source>
</evidence>
<feature type="region of interest" description="Disordered" evidence="1">
    <location>
        <begin position="48"/>
        <end position="79"/>
    </location>
</feature>
<dbReference type="KEGG" id="rpd:RPD_0668"/>
<organism evidence="2 3">
    <name type="scientific">Rhodopseudomonas palustris (strain BisB5)</name>
    <dbReference type="NCBI Taxonomy" id="316057"/>
    <lineage>
        <taxon>Bacteria</taxon>
        <taxon>Pseudomonadati</taxon>
        <taxon>Pseudomonadota</taxon>
        <taxon>Alphaproteobacteria</taxon>
        <taxon>Hyphomicrobiales</taxon>
        <taxon>Nitrobacteraceae</taxon>
        <taxon>Rhodopseudomonas</taxon>
    </lineage>
</organism>
<evidence type="ECO:0000313" key="3">
    <source>
        <dbReference type="Proteomes" id="UP000001818"/>
    </source>
</evidence>
<feature type="region of interest" description="Disordered" evidence="1">
    <location>
        <begin position="215"/>
        <end position="243"/>
    </location>
</feature>
<feature type="compositionally biased region" description="Basic and acidic residues" evidence="1">
    <location>
        <begin position="216"/>
        <end position="233"/>
    </location>
</feature>
<dbReference type="EMBL" id="CP000283">
    <property type="protein sequence ID" value="ABE37906.1"/>
    <property type="molecule type" value="Genomic_DNA"/>
</dbReference>
<dbReference type="eggNOG" id="ENOG5030SB4">
    <property type="taxonomic scope" value="Bacteria"/>
</dbReference>
<gene>
    <name evidence="2" type="ordered locus">RPD_0668</name>
</gene>